<keyword evidence="2" id="KW-1185">Reference proteome</keyword>
<dbReference type="SUPFAM" id="SSF54913">
    <property type="entry name" value="GlnB-like"/>
    <property type="match status" value="1"/>
</dbReference>
<protein>
    <recommendedName>
        <fullName evidence="3">DUF190 domain-containing protein</fullName>
    </recommendedName>
</protein>
<sequence length="106" mass="12100">MNGFEVLFMAPEGRRHQGEQVLEKVISLASELGINSYTRRLDTEAQGQNGRTHSAHFFELADRPEEVMFVLDDHHCNELIKVVTAAELPLFCLKRPIEYWQLGATT</sequence>
<dbReference type="EMBL" id="JAPIVE010000003">
    <property type="protein sequence ID" value="MCX2524972.1"/>
    <property type="molecule type" value="Genomic_DNA"/>
</dbReference>
<dbReference type="Gene3D" id="3.30.70.120">
    <property type="match status" value="1"/>
</dbReference>
<dbReference type="RefSeq" id="WP_265896588.1">
    <property type="nucleotide sequence ID" value="NZ_JAPIVE010000003.1"/>
</dbReference>
<proteinExistence type="predicted"/>
<evidence type="ECO:0000313" key="2">
    <source>
        <dbReference type="Proteomes" id="UP001165678"/>
    </source>
</evidence>
<dbReference type="Proteomes" id="UP001165678">
    <property type="component" value="Unassembled WGS sequence"/>
</dbReference>
<organism evidence="1 2">
    <name type="scientific">Larsenimonas rhizosphaerae</name>
    <dbReference type="NCBI Taxonomy" id="2944682"/>
    <lineage>
        <taxon>Bacteria</taxon>
        <taxon>Pseudomonadati</taxon>
        <taxon>Pseudomonadota</taxon>
        <taxon>Gammaproteobacteria</taxon>
        <taxon>Oceanospirillales</taxon>
        <taxon>Halomonadaceae</taxon>
        <taxon>Larsenimonas</taxon>
    </lineage>
</organism>
<dbReference type="InterPro" id="IPR011322">
    <property type="entry name" value="N-reg_PII-like_a/b"/>
</dbReference>
<name>A0AA41ZGQ7_9GAMM</name>
<reference evidence="1" key="1">
    <citation type="submission" date="2022-11" db="EMBL/GenBank/DDBJ databases">
        <title>Larsenimonas rhizosphaerae sp. nov., isolated from a tidal mudflat.</title>
        <authorList>
            <person name="Lee S.D."/>
            <person name="Kim I.S."/>
        </authorList>
    </citation>
    <scope>NUCLEOTIDE SEQUENCE</scope>
    <source>
        <strain evidence="1">GH2-1</strain>
    </source>
</reference>
<dbReference type="AlphaFoldDB" id="A0AA41ZGQ7"/>
<evidence type="ECO:0000313" key="1">
    <source>
        <dbReference type="EMBL" id="MCX2524972.1"/>
    </source>
</evidence>
<gene>
    <name evidence="1" type="ORF">OQ287_12030</name>
</gene>
<dbReference type="InterPro" id="IPR015867">
    <property type="entry name" value="N-reg_PII/ATP_PRibTrfase_C"/>
</dbReference>
<comment type="caution">
    <text evidence="1">The sequence shown here is derived from an EMBL/GenBank/DDBJ whole genome shotgun (WGS) entry which is preliminary data.</text>
</comment>
<accession>A0AA41ZGQ7</accession>
<evidence type="ECO:0008006" key="3">
    <source>
        <dbReference type="Google" id="ProtNLM"/>
    </source>
</evidence>